<proteinExistence type="inferred from homology"/>
<dbReference type="PANTHER" id="PTHR22604:SF105">
    <property type="entry name" value="TRANS-1,2-DIHYDROBENZENE-1,2-DIOL DEHYDROGENASE"/>
    <property type="match status" value="1"/>
</dbReference>
<keyword evidence="9" id="KW-1185">Reference proteome</keyword>
<comment type="catalytic activity">
    <reaction evidence="5">
        <text>D-xylose + NADP(+) = D-xylono-1,5-lactone + NADPH + H(+)</text>
        <dbReference type="Rhea" id="RHEA:22000"/>
        <dbReference type="ChEBI" id="CHEBI:15378"/>
        <dbReference type="ChEBI" id="CHEBI:15867"/>
        <dbReference type="ChEBI" id="CHEBI:53455"/>
        <dbReference type="ChEBI" id="CHEBI:57783"/>
        <dbReference type="ChEBI" id="CHEBI:58349"/>
        <dbReference type="EC" id="1.1.1.179"/>
    </reaction>
</comment>
<dbReference type="GO" id="GO:0047837">
    <property type="term" value="F:D-xylose 1-dehydrogenase (NADP+) activity"/>
    <property type="evidence" value="ECO:0007669"/>
    <property type="project" value="UniProtKB-EC"/>
</dbReference>
<comment type="similarity">
    <text evidence="1">Belongs to the Gfo/Idh/MocA family.</text>
</comment>
<name>A0A7C8M465_9PLEO</name>
<dbReference type="EMBL" id="JAADJZ010000021">
    <property type="protein sequence ID" value="KAF2867958.1"/>
    <property type="molecule type" value="Genomic_DNA"/>
</dbReference>
<dbReference type="Pfam" id="PF22725">
    <property type="entry name" value="GFO_IDH_MocA_C3"/>
    <property type="match status" value="1"/>
</dbReference>
<evidence type="ECO:0000256" key="2">
    <source>
        <dbReference type="ARBA" id="ARBA00023002"/>
    </source>
</evidence>
<dbReference type="GO" id="GO:0000166">
    <property type="term" value="F:nucleotide binding"/>
    <property type="evidence" value="ECO:0007669"/>
    <property type="project" value="InterPro"/>
</dbReference>
<organism evidence="8 9">
    <name type="scientific">Massariosphaeria phaeospora</name>
    <dbReference type="NCBI Taxonomy" id="100035"/>
    <lineage>
        <taxon>Eukaryota</taxon>
        <taxon>Fungi</taxon>
        <taxon>Dikarya</taxon>
        <taxon>Ascomycota</taxon>
        <taxon>Pezizomycotina</taxon>
        <taxon>Dothideomycetes</taxon>
        <taxon>Pleosporomycetidae</taxon>
        <taxon>Pleosporales</taxon>
        <taxon>Pleosporales incertae sedis</taxon>
        <taxon>Massariosphaeria</taxon>
    </lineage>
</organism>
<accession>A0A7C8M465</accession>
<dbReference type="Pfam" id="PF01408">
    <property type="entry name" value="GFO_IDH_MocA"/>
    <property type="match status" value="1"/>
</dbReference>
<evidence type="ECO:0000259" key="6">
    <source>
        <dbReference type="Pfam" id="PF01408"/>
    </source>
</evidence>
<sequence length="424" mass="48743">MFGLFYFFKRLYTIFNPPVAPKRSDALRFGILGAATVAPQSLIIPARSHPEVIVAAVAARDQKRAHAFAKKHRIPIVHKSYDDLLADPTIDCVYIPLPIGLHYEWALKAIKAGKHVLLEKPCVSNATEARSLFRHPVLNKPDAPILLEAFHQRFYPSWQTFMSLFDSEDVEEVNVKSWLFAGLLPFDDIRFNYALSGGTFMDYGAYAVSTVRSIFASEPTAIKSATYRPLPNGFDEHCDEAMFATYEFANGGTAKLSVDLQATGGYWFPALTRKWPNFRNFPPWLTVKLRAKKEGTEGRFEKWTQKSVIMNNYMVPHLWHRIDIVTNTEYRDTQEGGKLVRHEKNIEHMKAYNWLTSEKDRKCEEWWSTYRYQLEEFVNQVKRREGSGVWIDGDDSIKQMELVDKTYLLAGLPLRPTSQALETM</sequence>
<feature type="domain" description="Gfo/Idh/MocA-like oxidoreductase N-terminal" evidence="6">
    <location>
        <begin position="27"/>
        <end position="134"/>
    </location>
</feature>
<feature type="domain" description="GFO/IDH/MocA-like oxidoreductase" evidence="7">
    <location>
        <begin position="186"/>
        <end position="266"/>
    </location>
</feature>
<dbReference type="InterPro" id="IPR050984">
    <property type="entry name" value="Gfo/Idh/MocA_domain"/>
</dbReference>
<dbReference type="SUPFAM" id="SSF51735">
    <property type="entry name" value="NAD(P)-binding Rossmann-fold domains"/>
    <property type="match status" value="1"/>
</dbReference>
<comment type="caution">
    <text evidence="8">The sequence shown here is derived from an EMBL/GenBank/DDBJ whole genome shotgun (WGS) entry which is preliminary data.</text>
</comment>
<dbReference type="Gene3D" id="3.30.360.10">
    <property type="entry name" value="Dihydrodipicolinate Reductase, domain 2"/>
    <property type="match status" value="1"/>
</dbReference>
<keyword evidence="2" id="KW-0560">Oxidoreductase</keyword>
<evidence type="ECO:0000313" key="8">
    <source>
        <dbReference type="EMBL" id="KAF2867958.1"/>
    </source>
</evidence>
<dbReference type="InterPro" id="IPR036291">
    <property type="entry name" value="NAD(P)-bd_dom_sf"/>
</dbReference>
<dbReference type="Gene3D" id="3.40.50.720">
    <property type="entry name" value="NAD(P)-binding Rossmann-like Domain"/>
    <property type="match status" value="1"/>
</dbReference>
<dbReference type="Proteomes" id="UP000481861">
    <property type="component" value="Unassembled WGS sequence"/>
</dbReference>
<evidence type="ECO:0000256" key="4">
    <source>
        <dbReference type="ARBA" id="ARBA00042988"/>
    </source>
</evidence>
<gene>
    <name evidence="8" type="ORF">BDV95DRAFT_501798</name>
</gene>
<dbReference type="EC" id="1.1.1.179" evidence="3"/>
<evidence type="ECO:0000313" key="9">
    <source>
        <dbReference type="Proteomes" id="UP000481861"/>
    </source>
</evidence>
<dbReference type="SUPFAM" id="SSF55347">
    <property type="entry name" value="Glyceraldehyde-3-phosphate dehydrogenase-like, C-terminal domain"/>
    <property type="match status" value="1"/>
</dbReference>
<dbReference type="PANTHER" id="PTHR22604">
    <property type="entry name" value="OXIDOREDUCTASES"/>
    <property type="match status" value="1"/>
</dbReference>
<dbReference type="InterPro" id="IPR055170">
    <property type="entry name" value="GFO_IDH_MocA-like_dom"/>
</dbReference>
<dbReference type="AlphaFoldDB" id="A0A7C8M465"/>
<evidence type="ECO:0000259" key="7">
    <source>
        <dbReference type="Pfam" id="PF22725"/>
    </source>
</evidence>
<reference evidence="8 9" key="1">
    <citation type="submission" date="2020-01" db="EMBL/GenBank/DDBJ databases">
        <authorList>
            <consortium name="DOE Joint Genome Institute"/>
            <person name="Haridas S."/>
            <person name="Albert R."/>
            <person name="Binder M."/>
            <person name="Bloem J."/>
            <person name="Labutti K."/>
            <person name="Salamov A."/>
            <person name="Andreopoulos B."/>
            <person name="Baker S.E."/>
            <person name="Barry K."/>
            <person name="Bills G."/>
            <person name="Bluhm B.H."/>
            <person name="Cannon C."/>
            <person name="Castanera R."/>
            <person name="Culley D.E."/>
            <person name="Daum C."/>
            <person name="Ezra D."/>
            <person name="Gonzalez J.B."/>
            <person name="Henrissat B."/>
            <person name="Kuo A."/>
            <person name="Liang C."/>
            <person name="Lipzen A."/>
            <person name="Lutzoni F."/>
            <person name="Magnuson J."/>
            <person name="Mondo S."/>
            <person name="Nolan M."/>
            <person name="Ohm R."/>
            <person name="Pangilinan J."/>
            <person name="Park H.-J.H."/>
            <person name="Ramirez L."/>
            <person name="Alfaro M."/>
            <person name="Sun H."/>
            <person name="Tritt A."/>
            <person name="Yoshinaga Y."/>
            <person name="Zwiers L.-H.L."/>
            <person name="Turgeon B.G."/>
            <person name="Goodwin S.B."/>
            <person name="Spatafora J.W."/>
            <person name="Crous P.W."/>
            <person name="Grigoriev I.V."/>
        </authorList>
    </citation>
    <scope>NUCLEOTIDE SEQUENCE [LARGE SCALE GENOMIC DNA]</scope>
    <source>
        <strain evidence="8 9">CBS 611.86</strain>
    </source>
</reference>
<protein>
    <recommendedName>
        <fullName evidence="3">D-xylose 1-dehydrogenase (NADP(+), D-xylono-1,5-lactone-forming)</fullName>
        <ecNumber evidence="3">1.1.1.179</ecNumber>
    </recommendedName>
    <alternativeName>
        <fullName evidence="4">D-xylose-NADP dehydrogenase</fullName>
    </alternativeName>
</protein>
<dbReference type="OrthoDB" id="6417021at2759"/>
<evidence type="ECO:0000256" key="3">
    <source>
        <dbReference type="ARBA" id="ARBA00038984"/>
    </source>
</evidence>
<dbReference type="InterPro" id="IPR000683">
    <property type="entry name" value="Gfo/Idh/MocA-like_OxRdtase_N"/>
</dbReference>
<evidence type="ECO:0000256" key="1">
    <source>
        <dbReference type="ARBA" id="ARBA00010928"/>
    </source>
</evidence>
<evidence type="ECO:0000256" key="5">
    <source>
        <dbReference type="ARBA" id="ARBA00049233"/>
    </source>
</evidence>